<keyword evidence="2" id="KW-1185">Reference proteome</keyword>
<sequence length="70" mass="8248">MLITRAHTADSTKRDEQYENYLPPDKAAKLQTRMQAESALKESLKLTETFWKVWQTNYYTALREAHKIST</sequence>
<accession>A0A016RZ38</accession>
<proteinExistence type="predicted"/>
<name>A0A016RZ38_9BILA</name>
<evidence type="ECO:0000313" key="1">
    <source>
        <dbReference type="EMBL" id="EYB83645.1"/>
    </source>
</evidence>
<protein>
    <recommendedName>
        <fullName evidence="3">DUF5641 domain-containing protein</fullName>
    </recommendedName>
</protein>
<comment type="caution">
    <text evidence="1">The sequence shown here is derived from an EMBL/GenBank/DDBJ whole genome shotgun (WGS) entry which is preliminary data.</text>
</comment>
<gene>
    <name evidence="1" type="primary">Acey_s0332.g2782</name>
    <name evidence="1" type="ORF">Y032_0332g2782</name>
</gene>
<dbReference type="EMBL" id="JARK01001668">
    <property type="protein sequence ID" value="EYB83645.1"/>
    <property type="molecule type" value="Genomic_DNA"/>
</dbReference>
<dbReference type="AlphaFoldDB" id="A0A016RZ38"/>
<evidence type="ECO:0000313" key="2">
    <source>
        <dbReference type="Proteomes" id="UP000024635"/>
    </source>
</evidence>
<organism evidence="1 2">
    <name type="scientific">Ancylostoma ceylanicum</name>
    <dbReference type="NCBI Taxonomy" id="53326"/>
    <lineage>
        <taxon>Eukaryota</taxon>
        <taxon>Metazoa</taxon>
        <taxon>Ecdysozoa</taxon>
        <taxon>Nematoda</taxon>
        <taxon>Chromadorea</taxon>
        <taxon>Rhabditida</taxon>
        <taxon>Rhabditina</taxon>
        <taxon>Rhabditomorpha</taxon>
        <taxon>Strongyloidea</taxon>
        <taxon>Ancylostomatidae</taxon>
        <taxon>Ancylostomatinae</taxon>
        <taxon>Ancylostoma</taxon>
    </lineage>
</organism>
<dbReference type="OrthoDB" id="5871302at2759"/>
<evidence type="ECO:0008006" key="3">
    <source>
        <dbReference type="Google" id="ProtNLM"/>
    </source>
</evidence>
<reference evidence="2" key="1">
    <citation type="journal article" date="2015" name="Nat. Genet.">
        <title>The genome and transcriptome of the zoonotic hookworm Ancylostoma ceylanicum identify infection-specific gene families.</title>
        <authorList>
            <person name="Schwarz E.M."/>
            <person name="Hu Y."/>
            <person name="Antoshechkin I."/>
            <person name="Miller M.M."/>
            <person name="Sternberg P.W."/>
            <person name="Aroian R.V."/>
        </authorList>
    </citation>
    <scope>NUCLEOTIDE SEQUENCE</scope>
    <source>
        <strain evidence="2">HY135</strain>
    </source>
</reference>
<dbReference type="Proteomes" id="UP000024635">
    <property type="component" value="Unassembled WGS sequence"/>
</dbReference>